<keyword evidence="1" id="KW-0472">Membrane</keyword>
<feature type="transmembrane region" description="Helical" evidence="1">
    <location>
        <begin position="174"/>
        <end position="197"/>
    </location>
</feature>
<keyword evidence="1" id="KW-1133">Transmembrane helix</keyword>
<evidence type="ECO:0000256" key="1">
    <source>
        <dbReference type="SAM" id="Phobius"/>
    </source>
</evidence>
<accession>A0ABC9BR41</accession>
<evidence type="ECO:0000313" key="3">
    <source>
        <dbReference type="Proteomes" id="UP001497457"/>
    </source>
</evidence>
<reference evidence="2 3" key="2">
    <citation type="submission" date="2024-10" db="EMBL/GenBank/DDBJ databases">
        <authorList>
            <person name="Ryan C."/>
        </authorList>
    </citation>
    <scope>NUCLEOTIDE SEQUENCE [LARGE SCALE GENOMIC DNA]</scope>
</reference>
<dbReference type="EMBL" id="OZ075137">
    <property type="protein sequence ID" value="CAL5006194.1"/>
    <property type="molecule type" value="Genomic_DNA"/>
</dbReference>
<feature type="transmembrane region" description="Helical" evidence="1">
    <location>
        <begin position="67"/>
        <end position="90"/>
    </location>
</feature>
<name>A0ABC9BR41_9POAL</name>
<proteinExistence type="predicted"/>
<keyword evidence="1" id="KW-0812">Transmembrane</keyword>
<organism evidence="2 3">
    <name type="scientific">Urochloa decumbens</name>
    <dbReference type="NCBI Taxonomy" id="240449"/>
    <lineage>
        <taxon>Eukaryota</taxon>
        <taxon>Viridiplantae</taxon>
        <taxon>Streptophyta</taxon>
        <taxon>Embryophyta</taxon>
        <taxon>Tracheophyta</taxon>
        <taxon>Spermatophyta</taxon>
        <taxon>Magnoliopsida</taxon>
        <taxon>Liliopsida</taxon>
        <taxon>Poales</taxon>
        <taxon>Poaceae</taxon>
        <taxon>PACMAD clade</taxon>
        <taxon>Panicoideae</taxon>
        <taxon>Panicodae</taxon>
        <taxon>Paniceae</taxon>
        <taxon>Melinidinae</taxon>
        <taxon>Urochloa</taxon>
    </lineage>
</organism>
<reference evidence="3" key="1">
    <citation type="submission" date="2024-06" db="EMBL/GenBank/DDBJ databases">
        <authorList>
            <person name="Ryan C."/>
        </authorList>
    </citation>
    <scope>NUCLEOTIDE SEQUENCE [LARGE SCALE GENOMIC DNA]</scope>
</reference>
<sequence length="215" mass="22454">MAAAQGVLEVGVPSQQPAAPGVAEDLAAEKAFPYLEYLAGAGLWVAFACVGAATAARRACGAASPVFHAFLVAAVGAALLAALLLVPLALQVLRATRAMAGLRTSPAGICAKQTRKHSCLMVEELTSWELLRGTTLLGLLALFPFFLLFVVGAAALLFSELLPMEGSQMERIAFALIDVGVLGLTAMLCFIILPSIALKLWRSNYGDDAAQHCDI</sequence>
<gene>
    <name evidence="2" type="ORF">URODEC1_LOCUS67920</name>
</gene>
<feature type="transmembrane region" description="Helical" evidence="1">
    <location>
        <begin position="136"/>
        <end position="162"/>
    </location>
</feature>
<evidence type="ECO:0000313" key="2">
    <source>
        <dbReference type="EMBL" id="CAL5006194.1"/>
    </source>
</evidence>
<protein>
    <submittedName>
        <fullName evidence="2">Uncharacterized protein</fullName>
    </submittedName>
</protein>
<feature type="transmembrane region" description="Helical" evidence="1">
    <location>
        <begin position="34"/>
        <end position="55"/>
    </location>
</feature>
<keyword evidence="3" id="KW-1185">Reference proteome</keyword>
<dbReference type="AlphaFoldDB" id="A0ABC9BR41"/>
<dbReference type="Proteomes" id="UP001497457">
    <property type="component" value="Chromosome 27b"/>
</dbReference>